<dbReference type="SUPFAM" id="SSF53720">
    <property type="entry name" value="ALDH-like"/>
    <property type="match status" value="1"/>
</dbReference>
<keyword evidence="1" id="KW-0056">Arginine metabolism</keyword>
<dbReference type="AlphaFoldDB" id="A0A7M2GHF2"/>
<dbReference type="EC" id="1.2.1.71" evidence="7"/>
<dbReference type="NCBIfam" id="TIGR03240">
    <property type="entry name" value="arg_catab_astD"/>
    <property type="match status" value="1"/>
</dbReference>
<evidence type="ECO:0000313" key="8">
    <source>
        <dbReference type="Proteomes" id="UP000593663"/>
    </source>
</evidence>
<name>A0A7M2GHF2_SPHSA</name>
<dbReference type="Proteomes" id="UP000593663">
    <property type="component" value="Chromosome 1"/>
</dbReference>
<dbReference type="InterPro" id="IPR016162">
    <property type="entry name" value="Ald_DH_N"/>
</dbReference>
<dbReference type="FunFam" id="3.40.605.10:FF:000010">
    <property type="entry name" value="N-succinylglutamate 5-semialdehyde dehydrogenase"/>
    <property type="match status" value="1"/>
</dbReference>
<sequence>MSATLTSFEPATGALLWQGTASDVEAEVARACAAWPKWAAQPIAYRIETLRRFVNVVRANEEALADLIARETGKPLWDARTEVTAVMNKVDISVAAFSERTGQRRLEAAMGARQSVRHKPHGVMAVLGPYNFPAHLPNGHIVPALLAGNAVVFKPSEKTPAVGEMLVRFYHEAGVPEDAVRLVLGGPDEGKALAAHPDVGGILFTGSAQTGIAINRQFAANPGKILALEMGGNNPIVAWDTADIASAATLIVQSAFLSSGQRCTAASRLIVREELADTLVGEVKRLADRLIVDHPHADPAPFMGPVIDNQAADHLTESFLYLMSNGGKPIKHMVRTTKGLPFVTPAIIDVTAMAERPDVELFGPLLQVVRVPDFESAIREANNTRYGLSAALIGGSPEQYNQFWANIRAGIVNWNRPTNGASSSAPFGGVGISGNHRPSAYYAADYCAYPVVSVEIEQPRASIGIGLKDVDTSLMGD</sequence>
<feature type="domain" description="Aldehyde dehydrogenase" evidence="6">
    <location>
        <begin position="6"/>
        <end position="445"/>
    </location>
</feature>
<dbReference type="PROSITE" id="PS00070">
    <property type="entry name" value="ALDEHYDE_DEHYDR_CYS"/>
    <property type="match status" value="1"/>
</dbReference>
<accession>A0A7M2GHF2</accession>
<evidence type="ECO:0000256" key="4">
    <source>
        <dbReference type="PROSITE-ProRule" id="PRU10007"/>
    </source>
</evidence>
<organism evidence="7 8">
    <name type="scientific">Sphingobium fuliginis (strain ATCC 27551)</name>
    <dbReference type="NCBI Taxonomy" id="336203"/>
    <lineage>
        <taxon>Bacteria</taxon>
        <taxon>Pseudomonadati</taxon>
        <taxon>Pseudomonadota</taxon>
        <taxon>Alphaproteobacteria</taxon>
        <taxon>Sphingomonadales</taxon>
        <taxon>Sphingomonadaceae</taxon>
        <taxon>Sphingobium</taxon>
    </lineage>
</organism>
<evidence type="ECO:0000256" key="2">
    <source>
        <dbReference type="ARBA" id="ARBA00023002"/>
    </source>
</evidence>
<feature type="active site" evidence="4">
    <location>
        <position position="229"/>
    </location>
</feature>
<gene>
    <name evidence="7" type="primary">astD</name>
    <name evidence="7" type="ORF">H5V43_02890</name>
</gene>
<dbReference type="InterPro" id="IPR016160">
    <property type="entry name" value="Ald_DH_CS_CYS"/>
</dbReference>
<dbReference type="InterPro" id="IPR029510">
    <property type="entry name" value="Ald_DH_CS_GLU"/>
</dbReference>
<reference evidence="8" key="1">
    <citation type="submission" date="2020-08" db="EMBL/GenBank/DDBJ databases">
        <title>Complete genome sequence of Sphingobium barthaii strain KK22, a high-molecular-weight polycyclic aromatic hydrocarbon-degrading soil bacterium.</title>
        <authorList>
            <person name="Mori J.F."/>
            <person name="Kanaly R.A."/>
        </authorList>
    </citation>
    <scope>NUCLEOTIDE SEQUENCE [LARGE SCALE GENOMIC DNA]</scope>
    <source>
        <strain evidence="8">KK22</strain>
    </source>
</reference>
<dbReference type="NCBIfam" id="NF006992">
    <property type="entry name" value="PRK09457.1"/>
    <property type="match status" value="1"/>
</dbReference>
<protein>
    <submittedName>
        <fullName evidence="7">Succinylglutamate-semialdehyde dehydrogenase</fullName>
        <ecNumber evidence="7">1.2.1.71</ecNumber>
    </submittedName>
</protein>
<dbReference type="Pfam" id="PF00171">
    <property type="entry name" value="Aldedh"/>
    <property type="match status" value="1"/>
</dbReference>
<dbReference type="GO" id="GO:0043824">
    <property type="term" value="F:succinylglutamate-semialdehyde dehydrogenase activity"/>
    <property type="evidence" value="ECO:0007669"/>
    <property type="project" value="UniProtKB-EC"/>
</dbReference>
<dbReference type="Gene3D" id="3.40.605.10">
    <property type="entry name" value="Aldehyde Dehydrogenase, Chain A, domain 1"/>
    <property type="match status" value="1"/>
</dbReference>
<evidence type="ECO:0000256" key="5">
    <source>
        <dbReference type="RuleBase" id="RU003345"/>
    </source>
</evidence>
<dbReference type="InterPro" id="IPR016163">
    <property type="entry name" value="Ald_DH_C"/>
</dbReference>
<evidence type="ECO:0000256" key="1">
    <source>
        <dbReference type="ARBA" id="ARBA00022503"/>
    </source>
</evidence>
<comment type="similarity">
    <text evidence="5">Belongs to the aldehyde dehydrogenase family.</text>
</comment>
<dbReference type="InterPro" id="IPR016161">
    <property type="entry name" value="Ald_DH/histidinol_DH"/>
</dbReference>
<dbReference type="GO" id="GO:0006527">
    <property type="term" value="P:L-arginine catabolic process"/>
    <property type="evidence" value="ECO:0007669"/>
    <property type="project" value="InterPro"/>
</dbReference>
<dbReference type="CDD" id="cd07095">
    <property type="entry name" value="ALDH_SGSD_AstD"/>
    <property type="match status" value="1"/>
</dbReference>
<dbReference type="InterPro" id="IPR017649">
    <property type="entry name" value="SuccinylGlu_semiald_DH_AstD"/>
</dbReference>
<dbReference type="KEGG" id="sbar:H5V43_02890"/>
<proteinExistence type="inferred from homology"/>
<keyword evidence="3" id="KW-0520">NAD</keyword>
<evidence type="ECO:0000259" key="6">
    <source>
        <dbReference type="Pfam" id="PF00171"/>
    </source>
</evidence>
<dbReference type="PROSITE" id="PS00687">
    <property type="entry name" value="ALDEHYDE_DEHYDR_GLU"/>
    <property type="match status" value="1"/>
</dbReference>
<keyword evidence="2 5" id="KW-0560">Oxidoreductase</keyword>
<evidence type="ECO:0000256" key="3">
    <source>
        <dbReference type="ARBA" id="ARBA00023027"/>
    </source>
</evidence>
<evidence type="ECO:0000313" key="7">
    <source>
        <dbReference type="EMBL" id="QOT72131.1"/>
    </source>
</evidence>
<dbReference type="InterPro" id="IPR015590">
    <property type="entry name" value="Aldehyde_DH_dom"/>
</dbReference>
<dbReference type="RefSeq" id="WP_025549392.1">
    <property type="nucleotide sequence ID" value="NZ_BATN01000041.1"/>
</dbReference>
<dbReference type="PANTHER" id="PTHR11699">
    <property type="entry name" value="ALDEHYDE DEHYDROGENASE-RELATED"/>
    <property type="match status" value="1"/>
</dbReference>
<dbReference type="Gene3D" id="3.40.309.10">
    <property type="entry name" value="Aldehyde Dehydrogenase, Chain A, domain 2"/>
    <property type="match status" value="1"/>
</dbReference>
<dbReference type="EMBL" id="CP060035">
    <property type="protein sequence ID" value="QOT72131.1"/>
    <property type="molecule type" value="Genomic_DNA"/>
</dbReference>